<evidence type="ECO:0000256" key="1">
    <source>
        <dbReference type="SAM" id="MobiDB-lite"/>
    </source>
</evidence>
<dbReference type="AlphaFoldDB" id="A0A7W8BIF4"/>
<sequence>MITDPEEARADLVLASLAAPPHCGTRPKTSRTPSSRTSCSSWGQRGLDVSDDVRSRITGCIDSDLLRCWLARAVTVPKAEEIFEGE</sequence>
<dbReference type="Proteomes" id="UP000568022">
    <property type="component" value="Unassembled WGS sequence"/>
</dbReference>
<gene>
    <name evidence="2" type="ORF">FHS32_000665</name>
</gene>
<reference evidence="2 3" key="1">
    <citation type="submission" date="2020-08" db="EMBL/GenBank/DDBJ databases">
        <title>Genomic Encyclopedia of Type Strains, Phase III (KMG-III): the genomes of soil and plant-associated and newly described type strains.</title>
        <authorList>
            <person name="Whitman W."/>
        </authorList>
    </citation>
    <scope>NUCLEOTIDE SEQUENCE [LARGE SCALE GENOMIC DNA]</scope>
    <source>
        <strain evidence="2 3">CECT 3226</strain>
    </source>
</reference>
<proteinExistence type="predicted"/>
<accession>A0A7W8BIF4</accession>
<evidence type="ECO:0000313" key="2">
    <source>
        <dbReference type="EMBL" id="MBB5123937.1"/>
    </source>
</evidence>
<organism evidence="2 3">
    <name type="scientific">Streptomyces griseoloalbus</name>
    <dbReference type="NCBI Taxonomy" id="67303"/>
    <lineage>
        <taxon>Bacteria</taxon>
        <taxon>Bacillati</taxon>
        <taxon>Actinomycetota</taxon>
        <taxon>Actinomycetes</taxon>
        <taxon>Kitasatosporales</taxon>
        <taxon>Streptomycetaceae</taxon>
        <taxon>Streptomyces</taxon>
    </lineage>
</organism>
<evidence type="ECO:0000313" key="3">
    <source>
        <dbReference type="Proteomes" id="UP000568022"/>
    </source>
</evidence>
<feature type="compositionally biased region" description="Low complexity" evidence="1">
    <location>
        <begin position="26"/>
        <end position="41"/>
    </location>
</feature>
<keyword evidence="3" id="KW-1185">Reference proteome</keyword>
<dbReference type="EMBL" id="JACHJE010000002">
    <property type="protein sequence ID" value="MBB5123937.1"/>
    <property type="molecule type" value="Genomic_DNA"/>
</dbReference>
<name>A0A7W8BIF4_9ACTN</name>
<feature type="region of interest" description="Disordered" evidence="1">
    <location>
        <begin position="19"/>
        <end position="47"/>
    </location>
</feature>
<comment type="caution">
    <text evidence="2">The sequence shown here is derived from an EMBL/GenBank/DDBJ whole genome shotgun (WGS) entry which is preliminary data.</text>
</comment>
<protein>
    <submittedName>
        <fullName evidence="2">Uncharacterized protein</fullName>
    </submittedName>
</protein>